<protein>
    <submittedName>
        <fullName evidence="2">Uncharacterized protein</fullName>
    </submittedName>
</protein>
<dbReference type="EMBL" id="RQGM01000005">
    <property type="protein sequence ID" value="TGL89593.1"/>
    <property type="molecule type" value="Genomic_DNA"/>
</dbReference>
<dbReference type="Proteomes" id="UP000297613">
    <property type="component" value="Unassembled WGS sequence"/>
</dbReference>
<dbReference type="Pfam" id="PF01436">
    <property type="entry name" value="NHL"/>
    <property type="match status" value="1"/>
</dbReference>
<keyword evidence="1" id="KW-0677">Repeat</keyword>
<organism evidence="2 3">
    <name type="scientific">Leptospira yasudae</name>
    <dbReference type="NCBI Taxonomy" id="2202201"/>
    <lineage>
        <taxon>Bacteria</taxon>
        <taxon>Pseudomonadati</taxon>
        <taxon>Spirochaetota</taxon>
        <taxon>Spirochaetia</taxon>
        <taxon>Leptospirales</taxon>
        <taxon>Leptospiraceae</taxon>
        <taxon>Leptospira</taxon>
    </lineage>
</organism>
<dbReference type="AlphaFoldDB" id="A0A6N4QHW6"/>
<sequence length="270" mass="29175">MPLLLGGIKAPDSFTNSEYYSTGLLFGVTVDSEGNIYYSESGGYYTDKVIKSSPEGKNTKFEPIIEKIEAQVFGKGLVGARKVAVYQYDIYVTGLNTASFSYYRSVNGIMKISKGTIETLERLLIGSNTFNDFGMSYYCSSYDFYPILGSGIAFDSHGNLFVAETYNHSVRKISTNGDTSIVAGVTYDGFADGPASSARFFLPSGVAIDSSDDVYISDYGNHAMRKLSNGIVSTIAGSLISESPGFVDAMGSATRFNGPHYIADYNNNPV</sequence>
<accession>A0A6N4QHW6</accession>
<dbReference type="RefSeq" id="WP_135568887.1">
    <property type="nucleotide sequence ID" value="NZ_RQGK01000078.1"/>
</dbReference>
<dbReference type="PANTHER" id="PTHR13833:SF71">
    <property type="entry name" value="NHL DOMAIN-CONTAINING PROTEIN"/>
    <property type="match status" value="1"/>
</dbReference>
<gene>
    <name evidence="2" type="ORF">EHQ83_00980</name>
</gene>
<dbReference type="SUPFAM" id="SSF63829">
    <property type="entry name" value="Calcium-dependent phosphotriesterase"/>
    <property type="match status" value="1"/>
</dbReference>
<name>A0A6N4QHW6_9LEPT</name>
<dbReference type="PANTHER" id="PTHR13833">
    <property type="match status" value="1"/>
</dbReference>
<dbReference type="Gene3D" id="2.120.10.30">
    <property type="entry name" value="TolB, C-terminal domain"/>
    <property type="match status" value="1"/>
</dbReference>
<evidence type="ECO:0000313" key="3">
    <source>
        <dbReference type="Proteomes" id="UP000297613"/>
    </source>
</evidence>
<comment type="caution">
    <text evidence="2">The sequence shown here is derived from an EMBL/GenBank/DDBJ whole genome shotgun (WGS) entry which is preliminary data.</text>
</comment>
<dbReference type="InterPro" id="IPR011042">
    <property type="entry name" value="6-blade_b-propeller_TolB-like"/>
</dbReference>
<reference evidence="2 3" key="1">
    <citation type="journal article" date="2019" name="PLoS Negl. Trop. Dis.">
        <title>Revisiting the worldwide diversity of Leptospira species in the environment.</title>
        <authorList>
            <person name="Vincent A.T."/>
            <person name="Schiettekatte O."/>
            <person name="Bourhy P."/>
            <person name="Veyrier F.J."/>
            <person name="Picardeau M."/>
        </authorList>
    </citation>
    <scope>NUCLEOTIDE SEQUENCE [LARGE SCALE GENOMIC DNA]</scope>
    <source>
        <strain evidence="2 3">201702445</strain>
    </source>
</reference>
<proteinExistence type="predicted"/>
<dbReference type="InterPro" id="IPR001258">
    <property type="entry name" value="NHL_repeat"/>
</dbReference>
<evidence type="ECO:0000256" key="1">
    <source>
        <dbReference type="ARBA" id="ARBA00022737"/>
    </source>
</evidence>
<evidence type="ECO:0000313" key="2">
    <source>
        <dbReference type="EMBL" id="TGL89593.1"/>
    </source>
</evidence>